<proteinExistence type="predicted"/>
<dbReference type="EnsemblMetazoa" id="AMIN005109-RA">
    <property type="protein sequence ID" value="AMIN005109-PA"/>
    <property type="gene ID" value="AMIN005109"/>
</dbReference>
<keyword evidence="2" id="KW-1185">Reference proteome</keyword>
<dbReference type="Proteomes" id="UP000075920">
    <property type="component" value="Unassembled WGS sequence"/>
</dbReference>
<reference evidence="2" key="1">
    <citation type="submission" date="2013-03" db="EMBL/GenBank/DDBJ databases">
        <title>The Genome Sequence of Anopheles minimus MINIMUS1.</title>
        <authorList>
            <consortium name="The Broad Institute Genomics Platform"/>
            <person name="Neafsey D.E."/>
            <person name="Walton C."/>
            <person name="Walker B."/>
            <person name="Young S.K."/>
            <person name="Zeng Q."/>
            <person name="Gargeya S."/>
            <person name="Fitzgerald M."/>
            <person name="Haas B."/>
            <person name="Abouelleil A."/>
            <person name="Allen A.W."/>
            <person name="Alvarado L."/>
            <person name="Arachchi H.M."/>
            <person name="Berlin A.M."/>
            <person name="Chapman S.B."/>
            <person name="Gainer-Dewar J."/>
            <person name="Goldberg J."/>
            <person name="Griggs A."/>
            <person name="Gujja S."/>
            <person name="Hansen M."/>
            <person name="Howarth C."/>
            <person name="Imamovic A."/>
            <person name="Ireland A."/>
            <person name="Larimer J."/>
            <person name="McCowan C."/>
            <person name="Murphy C."/>
            <person name="Pearson M."/>
            <person name="Poon T.W."/>
            <person name="Priest M."/>
            <person name="Roberts A."/>
            <person name="Saif S."/>
            <person name="Shea T."/>
            <person name="Sisk P."/>
            <person name="Sykes S."/>
            <person name="Wortman J."/>
            <person name="Nusbaum C."/>
            <person name="Birren B."/>
        </authorList>
    </citation>
    <scope>NUCLEOTIDE SEQUENCE [LARGE SCALE GENOMIC DNA]</scope>
    <source>
        <strain evidence="2">MINIMUS1</strain>
    </source>
</reference>
<organism evidence="1 2">
    <name type="scientific">Anopheles minimus</name>
    <dbReference type="NCBI Taxonomy" id="112268"/>
    <lineage>
        <taxon>Eukaryota</taxon>
        <taxon>Metazoa</taxon>
        <taxon>Ecdysozoa</taxon>
        <taxon>Arthropoda</taxon>
        <taxon>Hexapoda</taxon>
        <taxon>Insecta</taxon>
        <taxon>Pterygota</taxon>
        <taxon>Neoptera</taxon>
        <taxon>Endopterygota</taxon>
        <taxon>Diptera</taxon>
        <taxon>Nematocera</taxon>
        <taxon>Culicoidea</taxon>
        <taxon>Culicidae</taxon>
        <taxon>Anophelinae</taxon>
        <taxon>Anopheles</taxon>
    </lineage>
</organism>
<name>A0A182W446_9DIPT</name>
<evidence type="ECO:0000313" key="2">
    <source>
        <dbReference type="Proteomes" id="UP000075920"/>
    </source>
</evidence>
<dbReference type="AlphaFoldDB" id="A0A182W446"/>
<accession>A0A182W446</accession>
<dbReference type="VEuPathDB" id="VectorBase:AMIN005109"/>
<reference evidence="1" key="2">
    <citation type="submission" date="2020-05" db="UniProtKB">
        <authorList>
            <consortium name="EnsemblMetazoa"/>
        </authorList>
    </citation>
    <scope>IDENTIFICATION</scope>
    <source>
        <strain evidence="1">MINIMUS1</strain>
    </source>
</reference>
<evidence type="ECO:0000313" key="1">
    <source>
        <dbReference type="EnsemblMetazoa" id="AMIN005109-PA"/>
    </source>
</evidence>
<sequence length="64" mass="7153">MGTTNGQRFYDPTYQWRIGTRANHHESAFGCEPTLNRPTEHPQSKICSMPVTDTIGTILVSSSQ</sequence>
<protein>
    <submittedName>
        <fullName evidence="1">Uncharacterized protein</fullName>
    </submittedName>
</protein>